<organism evidence="1 2">
    <name type="scientific">Flagellimonas zhangzhouensis</name>
    <dbReference type="NCBI Taxonomy" id="1073328"/>
    <lineage>
        <taxon>Bacteria</taxon>
        <taxon>Pseudomonadati</taxon>
        <taxon>Bacteroidota</taxon>
        <taxon>Flavobacteriia</taxon>
        <taxon>Flavobacteriales</taxon>
        <taxon>Flavobacteriaceae</taxon>
        <taxon>Flagellimonas</taxon>
    </lineage>
</organism>
<proteinExistence type="predicted"/>
<reference evidence="2" key="1">
    <citation type="submission" date="2016-10" db="EMBL/GenBank/DDBJ databases">
        <authorList>
            <person name="Varghese N."/>
            <person name="Submissions S."/>
        </authorList>
    </citation>
    <scope>NUCLEOTIDE SEQUENCE [LARGE SCALE GENOMIC DNA]</scope>
    <source>
        <strain evidence="2">DSM 25030</strain>
    </source>
</reference>
<gene>
    <name evidence="1" type="ORF">SAMN04487892_1251</name>
</gene>
<name>A0A1H2STF9_9FLAO</name>
<protein>
    <submittedName>
        <fullName evidence="1">Uncharacterized protein</fullName>
    </submittedName>
</protein>
<evidence type="ECO:0000313" key="1">
    <source>
        <dbReference type="EMBL" id="SDW34745.1"/>
    </source>
</evidence>
<evidence type="ECO:0000313" key="2">
    <source>
        <dbReference type="Proteomes" id="UP000199592"/>
    </source>
</evidence>
<dbReference type="EMBL" id="FNMY01000001">
    <property type="protein sequence ID" value="SDW34745.1"/>
    <property type="molecule type" value="Genomic_DNA"/>
</dbReference>
<dbReference type="OrthoDB" id="851233at2"/>
<dbReference type="RefSeq" id="WP_090296938.1">
    <property type="nucleotide sequence ID" value="NZ_FNKI01000002.1"/>
</dbReference>
<keyword evidence="2" id="KW-1185">Reference proteome</keyword>
<dbReference type="STRING" id="1073328.SAMN05216294_2610"/>
<sequence>MKKSIITLGIFLLGFINFALAQGNYYVIINQDTVSVNMNQTVQYKTTSGEHLTLKIAQPNVLTYSDDMVSFSHDKTFSVSNSEIDEGIDQCMIMSSTGNGFMVQKYRTINPSSLTQLMLNEITKESINYGYEKSESEFKKQLKSGQTIEGIQATLTYKGDKEVYTVATYGKKDEGIIVVTMLLNEDYPKDKEIIDLFLETLELKNL</sequence>
<accession>A0A1H2STF9</accession>
<dbReference type="Proteomes" id="UP000199592">
    <property type="component" value="Unassembled WGS sequence"/>
</dbReference>
<dbReference type="AlphaFoldDB" id="A0A1H2STF9"/>